<gene>
    <name evidence="1" type="ORF">IPP15_05145</name>
</gene>
<name>A0A9D7SU58_9BACT</name>
<dbReference type="EMBL" id="JADKGY010000001">
    <property type="protein sequence ID" value="MBK9981800.1"/>
    <property type="molecule type" value="Genomic_DNA"/>
</dbReference>
<dbReference type="AlphaFoldDB" id="A0A9D7SU58"/>
<comment type="caution">
    <text evidence="1">The sequence shown here is derived from an EMBL/GenBank/DDBJ whole genome shotgun (WGS) entry which is preliminary data.</text>
</comment>
<evidence type="ECO:0000313" key="2">
    <source>
        <dbReference type="Proteomes" id="UP000808337"/>
    </source>
</evidence>
<sequence length="67" mass="7850">MEAKLQDDFEVKWVRGMKIAIERMILYKYRNFQSMVISTDEGIKIISGEDLLKYLPIEPKVGSDKIK</sequence>
<organism evidence="1 2">
    <name type="scientific">Candidatus Opimibacter skivensis</name>
    <dbReference type="NCBI Taxonomy" id="2982028"/>
    <lineage>
        <taxon>Bacteria</taxon>
        <taxon>Pseudomonadati</taxon>
        <taxon>Bacteroidota</taxon>
        <taxon>Saprospiria</taxon>
        <taxon>Saprospirales</taxon>
        <taxon>Saprospiraceae</taxon>
        <taxon>Candidatus Opimibacter</taxon>
    </lineage>
</organism>
<evidence type="ECO:0000313" key="1">
    <source>
        <dbReference type="EMBL" id="MBK9981800.1"/>
    </source>
</evidence>
<proteinExistence type="predicted"/>
<reference evidence="1 2" key="1">
    <citation type="submission" date="2020-10" db="EMBL/GenBank/DDBJ databases">
        <title>Connecting structure to function with the recovery of over 1000 high-quality activated sludge metagenome-assembled genomes encoding full-length rRNA genes using long-read sequencing.</title>
        <authorList>
            <person name="Singleton C.M."/>
            <person name="Petriglieri F."/>
            <person name="Kristensen J.M."/>
            <person name="Kirkegaard R.H."/>
            <person name="Michaelsen T.Y."/>
            <person name="Andersen M.H."/>
            <person name="Karst S.M."/>
            <person name="Dueholm M.S."/>
            <person name="Nielsen P.H."/>
            <person name="Albertsen M."/>
        </authorList>
    </citation>
    <scope>NUCLEOTIDE SEQUENCE [LARGE SCALE GENOMIC DNA]</scope>
    <source>
        <strain evidence="1">Ribe_18-Q3-R11-54_MAXAC.273</strain>
    </source>
</reference>
<dbReference type="Proteomes" id="UP000808337">
    <property type="component" value="Unassembled WGS sequence"/>
</dbReference>
<accession>A0A9D7SU58</accession>
<protein>
    <submittedName>
        <fullName evidence="1">Uncharacterized protein</fullName>
    </submittedName>
</protein>